<dbReference type="Proteomes" id="UP001152622">
    <property type="component" value="Chromosome 3"/>
</dbReference>
<feature type="compositionally biased region" description="Basic residues" evidence="1">
    <location>
        <begin position="68"/>
        <end position="83"/>
    </location>
</feature>
<name>A0A9Q1FVB2_SYNKA</name>
<proteinExistence type="predicted"/>
<dbReference type="EMBL" id="JAINUF010000003">
    <property type="protein sequence ID" value="KAJ8368345.1"/>
    <property type="molecule type" value="Genomic_DNA"/>
</dbReference>
<dbReference type="AlphaFoldDB" id="A0A9Q1FVB2"/>
<reference evidence="2" key="1">
    <citation type="journal article" date="2023" name="Science">
        <title>Genome structures resolve the early diversification of teleost fishes.</title>
        <authorList>
            <person name="Parey E."/>
            <person name="Louis A."/>
            <person name="Montfort J."/>
            <person name="Bouchez O."/>
            <person name="Roques C."/>
            <person name="Iampietro C."/>
            <person name="Lluch J."/>
            <person name="Castinel A."/>
            <person name="Donnadieu C."/>
            <person name="Desvignes T."/>
            <person name="Floi Bucao C."/>
            <person name="Jouanno E."/>
            <person name="Wen M."/>
            <person name="Mejri S."/>
            <person name="Dirks R."/>
            <person name="Jansen H."/>
            <person name="Henkel C."/>
            <person name="Chen W.J."/>
            <person name="Zahm M."/>
            <person name="Cabau C."/>
            <person name="Klopp C."/>
            <person name="Thompson A.W."/>
            <person name="Robinson-Rechavi M."/>
            <person name="Braasch I."/>
            <person name="Lecointre G."/>
            <person name="Bobe J."/>
            <person name="Postlethwait J.H."/>
            <person name="Berthelot C."/>
            <person name="Roest Crollius H."/>
            <person name="Guiguen Y."/>
        </authorList>
    </citation>
    <scope>NUCLEOTIDE SEQUENCE</scope>
    <source>
        <strain evidence="2">WJC10195</strain>
    </source>
</reference>
<evidence type="ECO:0000313" key="3">
    <source>
        <dbReference type="Proteomes" id="UP001152622"/>
    </source>
</evidence>
<organism evidence="2 3">
    <name type="scientific">Synaphobranchus kaupii</name>
    <name type="common">Kaup's arrowtooth eel</name>
    <dbReference type="NCBI Taxonomy" id="118154"/>
    <lineage>
        <taxon>Eukaryota</taxon>
        <taxon>Metazoa</taxon>
        <taxon>Chordata</taxon>
        <taxon>Craniata</taxon>
        <taxon>Vertebrata</taxon>
        <taxon>Euteleostomi</taxon>
        <taxon>Actinopterygii</taxon>
        <taxon>Neopterygii</taxon>
        <taxon>Teleostei</taxon>
        <taxon>Anguilliformes</taxon>
        <taxon>Synaphobranchidae</taxon>
        <taxon>Synaphobranchus</taxon>
    </lineage>
</organism>
<feature type="compositionally biased region" description="Polar residues" evidence="1">
    <location>
        <begin position="45"/>
        <end position="58"/>
    </location>
</feature>
<comment type="caution">
    <text evidence="2">The sequence shown here is derived from an EMBL/GenBank/DDBJ whole genome shotgun (WGS) entry which is preliminary data.</text>
</comment>
<evidence type="ECO:0000256" key="1">
    <source>
        <dbReference type="SAM" id="MobiDB-lite"/>
    </source>
</evidence>
<accession>A0A9Q1FVB2</accession>
<protein>
    <submittedName>
        <fullName evidence="2">Uncharacterized protein</fullName>
    </submittedName>
</protein>
<sequence length="96" mass="10794">MFNGVTRVAGDVNYLVRPLNLHSAGRRSQGRGPTSWPRDPEGLSTGVTRANRTANRTAGSDRWPLRTLHTRGRLSVRHHSRRRQEKEFLPSAGLPK</sequence>
<gene>
    <name evidence="2" type="ORF">SKAU_G00083730</name>
</gene>
<keyword evidence="3" id="KW-1185">Reference proteome</keyword>
<evidence type="ECO:0000313" key="2">
    <source>
        <dbReference type="EMBL" id="KAJ8368345.1"/>
    </source>
</evidence>
<feature type="region of interest" description="Disordered" evidence="1">
    <location>
        <begin position="21"/>
        <end position="96"/>
    </location>
</feature>